<protein>
    <recommendedName>
        <fullName evidence="3">Plasmid maintenance system killer protein</fullName>
    </recommendedName>
</protein>
<proteinExistence type="predicted"/>
<evidence type="ECO:0000313" key="1">
    <source>
        <dbReference type="EMBL" id="GAA5496626.1"/>
    </source>
</evidence>
<dbReference type="Proteomes" id="UP001424741">
    <property type="component" value="Unassembled WGS sequence"/>
</dbReference>
<dbReference type="Gene3D" id="3.30.2310.20">
    <property type="entry name" value="RelE-like"/>
    <property type="match status" value="1"/>
</dbReference>
<keyword evidence="2" id="KW-1185">Reference proteome</keyword>
<reference evidence="1 2" key="1">
    <citation type="submission" date="2024-02" db="EMBL/GenBank/DDBJ databases">
        <title>Rubritalea halochordaticola NBRC 107102.</title>
        <authorList>
            <person name="Ichikawa N."/>
            <person name="Katano-Makiyama Y."/>
            <person name="Hidaka K."/>
        </authorList>
    </citation>
    <scope>NUCLEOTIDE SEQUENCE [LARGE SCALE GENOMIC DNA]</scope>
    <source>
        <strain evidence="1 2">NBRC 107102</strain>
    </source>
</reference>
<sequence>MLLEVIKSFANRLTQKIFDGEPLTKKDRKTIGALKVEKAQQSMLILNASTEKELLQFPSLRYHRLRGTSRFSIDTVRNSKWRITFAWEDEEMKDVELVKIEDAHA</sequence>
<dbReference type="InterPro" id="IPR035093">
    <property type="entry name" value="RelE/ParE_toxin_dom_sf"/>
</dbReference>
<gene>
    <name evidence="1" type="ORF">Rhal01_02811</name>
</gene>
<comment type="caution">
    <text evidence="1">The sequence shown here is derived from an EMBL/GenBank/DDBJ whole genome shotgun (WGS) entry which is preliminary data.</text>
</comment>
<dbReference type="EMBL" id="BAABRL010000009">
    <property type="protein sequence ID" value="GAA5496626.1"/>
    <property type="molecule type" value="Genomic_DNA"/>
</dbReference>
<evidence type="ECO:0008006" key="3">
    <source>
        <dbReference type="Google" id="ProtNLM"/>
    </source>
</evidence>
<evidence type="ECO:0000313" key="2">
    <source>
        <dbReference type="Proteomes" id="UP001424741"/>
    </source>
</evidence>
<dbReference type="RefSeq" id="WP_346189267.1">
    <property type="nucleotide sequence ID" value="NZ_BAABRL010000009.1"/>
</dbReference>
<accession>A0ABP9V698</accession>
<organism evidence="1 2">
    <name type="scientific">Rubritalea halochordaticola</name>
    <dbReference type="NCBI Taxonomy" id="714537"/>
    <lineage>
        <taxon>Bacteria</taxon>
        <taxon>Pseudomonadati</taxon>
        <taxon>Verrucomicrobiota</taxon>
        <taxon>Verrucomicrobiia</taxon>
        <taxon>Verrucomicrobiales</taxon>
        <taxon>Rubritaleaceae</taxon>
        <taxon>Rubritalea</taxon>
    </lineage>
</organism>
<name>A0ABP9V698_9BACT</name>